<gene>
    <name evidence="1" type="ORF">CIRG_02166</name>
</gene>
<accession>A0A0J7AXC4</accession>
<dbReference type="Proteomes" id="UP000054565">
    <property type="component" value="Unassembled WGS sequence"/>
</dbReference>
<protein>
    <submittedName>
        <fullName evidence="1">Uncharacterized protein</fullName>
    </submittedName>
</protein>
<reference evidence="2" key="1">
    <citation type="journal article" date="2010" name="Genome Res.">
        <title>Population genomic sequencing of Coccidioides fungi reveals recent hybridization and transposon control.</title>
        <authorList>
            <person name="Neafsey D.E."/>
            <person name="Barker B.M."/>
            <person name="Sharpton T.J."/>
            <person name="Stajich J.E."/>
            <person name="Park D.J."/>
            <person name="Whiston E."/>
            <person name="Hung C.-Y."/>
            <person name="McMahan C."/>
            <person name="White J."/>
            <person name="Sykes S."/>
            <person name="Heiman D."/>
            <person name="Young S."/>
            <person name="Zeng Q."/>
            <person name="Abouelleil A."/>
            <person name="Aftuck L."/>
            <person name="Bessette D."/>
            <person name="Brown A."/>
            <person name="FitzGerald M."/>
            <person name="Lui A."/>
            <person name="Macdonald J.P."/>
            <person name="Priest M."/>
            <person name="Orbach M.J."/>
            <person name="Galgiani J.N."/>
            <person name="Kirkland T.N."/>
            <person name="Cole G.T."/>
            <person name="Birren B.W."/>
            <person name="Henn M.R."/>
            <person name="Taylor J.W."/>
            <person name="Rounsley S.D."/>
        </authorList>
    </citation>
    <scope>NUCLEOTIDE SEQUENCE [LARGE SCALE GENOMIC DNA]</scope>
    <source>
        <strain evidence="2">RMSCC 2394</strain>
    </source>
</reference>
<dbReference type="OrthoDB" id="5315084at2759"/>
<evidence type="ECO:0000313" key="1">
    <source>
        <dbReference type="EMBL" id="KMP02027.1"/>
    </source>
</evidence>
<sequence>MATPIEYIWKVARPKNETIARALMYAAYQTAIQTDPNTTRVLIRSYIHPSTRTNGAWVKDKPHITVSVKNPQTSQAGQHQTSHGYTPHIKSFDVIRVSPNSNIANDSSSLAWPASMETNDKDTFTGPPLLLGPKGQFFTWPSEETGE</sequence>
<organism evidence="1 2">
    <name type="scientific">Coccidioides immitis RMSCC 2394</name>
    <dbReference type="NCBI Taxonomy" id="404692"/>
    <lineage>
        <taxon>Eukaryota</taxon>
        <taxon>Fungi</taxon>
        <taxon>Dikarya</taxon>
        <taxon>Ascomycota</taxon>
        <taxon>Pezizomycotina</taxon>
        <taxon>Eurotiomycetes</taxon>
        <taxon>Eurotiomycetidae</taxon>
        <taxon>Onygenales</taxon>
        <taxon>Onygenaceae</taxon>
        <taxon>Coccidioides</taxon>
    </lineage>
</organism>
<name>A0A0J7AXC4_COCIT</name>
<dbReference type="EMBL" id="DS028093">
    <property type="protein sequence ID" value="KMP02027.1"/>
    <property type="molecule type" value="Genomic_DNA"/>
</dbReference>
<evidence type="ECO:0000313" key="2">
    <source>
        <dbReference type="Proteomes" id="UP000054565"/>
    </source>
</evidence>
<proteinExistence type="predicted"/>
<dbReference type="AlphaFoldDB" id="A0A0J7AXC4"/>